<sequence>MDHFDFDEMMDLFAEIEAAGSDERMASLGLAELPGDLDSTDRQEESSAETLTPMQIGTPLSESPPLLPLPSEPTYSISNTFNPELAMGGQTPNVVLLSTDCVLFYTHTSSLLAESKKQFNALLSPDVLENIKRTKSSGPPWLIMMPEDSALLNIVIHNVYKMRCDQFNPLLKTLLDAVGALKTYGTPVHHFLYRHIISETPRSPMDVYLVAAENNLETFAVTSSAQLLSLSLPSITDEMVKRMGSLYFKRLVTLHIQREQSLKHLLQDPPAQHPETAACGAVESQRLTGAWMFTVATMLGDLRPVGLLGRTFGALKEEEGCDVCKGSQSESTTNRPGLVDDSQTHHLGGDSTWHPVTRHTMTLSILTN</sequence>
<feature type="compositionally biased region" description="Polar residues" evidence="1">
    <location>
        <begin position="326"/>
        <end position="335"/>
    </location>
</feature>
<dbReference type="Proteomes" id="UP000813824">
    <property type="component" value="Unassembled WGS sequence"/>
</dbReference>
<feature type="region of interest" description="Disordered" evidence="1">
    <location>
        <begin position="33"/>
        <end position="73"/>
    </location>
</feature>
<name>A0A8K0UW10_9AGAR</name>
<accession>A0A8K0UW10</accession>
<reference evidence="2" key="1">
    <citation type="journal article" date="2021" name="New Phytol.">
        <title>Evolutionary innovations through gain and loss of genes in the ectomycorrhizal Boletales.</title>
        <authorList>
            <person name="Wu G."/>
            <person name="Miyauchi S."/>
            <person name="Morin E."/>
            <person name="Kuo A."/>
            <person name="Drula E."/>
            <person name="Varga T."/>
            <person name="Kohler A."/>
            <person name="Feng B."/>
            <person name="Cao Y."/>
            <person name="Lipzen A."/>
            <person name="Daum C."/>
            <person name="Hundley H."/>
            <person name="Pangilinan J."/>
            <person name="Johnson J."/>
            <person name="Barry K."/>
            <person name="LaButti K."/>
            <person name="Ng V."/>
            <person name="Ahrendt S."/>
            <person name="Min B."/>
            <person name="Choi I.G."/>
            <person name="Park H."/>
            <person name="Plett J.M."/>
            <person name="Magnuson J."/>
            <person name="Spatafora J.W."/>
            <person name="Nagy L.G."/>
            <person name="Henrissat B."/>
            <person name="Grigoriev I.V."/>
            <person name="Yang Z.L."/>
            <person name="Xu J."/>
            <person name="Martin F.M."/>
        </authorList>
    </citation>
    <scope>NUCLEOTIDE SEQUENCE</scope>
    <source>
        <strain evidence="2">KKN 215</strain>
    </source>
</reference>
<evidence type="ECO:0000313" key="2">
    <source>
        <dbReference type="EMBL" id="KAH8105137.1"/>
    </source>
</evidence>
<keyword evidence="3" id="KW-1185">Reference proteome</keyword>
<dbReference type="AlphaFoldDB" id="A0A8K0UW10"/>
<evidence type="ECO:0000256" key="1">
    <source>
        <dbReference type="SAM" id="MobiDB-lite"/>
    </source>
</evidence>
<dbReference type="EMBL" id="JAEVFJ010000004">
    <property type="protein sequence ID" value="KAH8105137.1"/>
    <property type="molecule type" value="Genomic_DNA"/>
</dbReference>
<organism evidence="2 3">
    <name type="scientific">Cristinia sonorae</name>
    <dbReference type="NCBI Taxonomy" id="1940300"/>
    <lineage>
        <taxon>Eukaryota</taxon>
        <taxon>Fungi</taxon>
        <taxon>Dikarya</taxon>
        <taxon>Basidiomycota</taxon>
        <taxon>Agaricomycotina</taxon>
        <taxon>Agaricomycetes</taxon>
        <taxon>Agaricomycetidae</taxon>
        <taxon>Agaricales</taxon>
        <taxon>Pleurotineae</taxon>
        <taxon>Stephanosporaceae</taxon>
        <taxon>Cristinia</taxon>
    </lineage>
</organism>
<gene>
    <name evidence="2" type="ORF">BXZ70DRAFT_506481</name>
</gene>
<dbReference type="OrthoDB" id="3265815at2759"/>
<proteinExistence type="predicted"/>
<evidence type="ECO:0000313" key="3">
    <source>
        <dbReference type="Proteomes" id="UP000813824"/>
    </source>
</evidence>
<feature type="region of interest" description="Disordered" evidence="1">
    <location>
        <begin position="324"/>
        <end position="353"/>
    </location>
</feature>
<protein>
    <recommendedName>
        <fullName evidence="4">BTB domain-containing protein</fullName>
    </recommendedName>
</protein>
<comment type="caution">
    <text evidence="2">The sequence shown here is derived from an EMBL/GenBank/DDBJ whole genome shotgun (WGS) entry which is preliminary data.</text>
</comment>
<evidence type="ECO:0008006" key="4">
    <source>
        <dbReference type="Google" id="ProtNLM"/>
    </source>
</evidence>